<dbReference type="GeneID" id="89994958"/>
<dbReference type="Proteomes" id="UP001334248">
    <property type="component" value="Unassembled WGS sequence"/>
</dbReference>
<accession>A0ABR0S4D8</accession>
<feature type="compositionally biased region" description="Polar residues" evidence="1">
    <location>
        <begin position="347"/>
        <end position="358"/>
    </location>
</feature>
<keyword evidence="3" id="KW-1185">Reference proteome</keyword>
<feature type="compositionally biased region" description="Low complexity" evidence="1">
    <location>
        <begin position="295"/>
        <end position="312"/>
    </location>
</feature>
<reference evidence="2 3" key="1">
    <citation type="journal article" date="2023" name="Res Sq">
        <title>Genomic and morphological characterization of Knufia obscura isolated from the Mars 2020 spacecraft assembly facility.</title>
        <authorList>
            <person name="Chander A.M."/>
            <person name="Teixeira M.M."/>
            <person name="Singh N.K."/>
            <person name="Williams M.P."/>
            <person name="Parker C.W."/>
            <person name="Leo P."/>
            <person name="Stajich J.E."/>
            <person name="Torok T."/>
            <person name="Tighe S."/>
            <person name="Mason C.E."/>
            <person name="Venkateswaran K."/>
        </authorList>
    </citation>
    <scope>NUCLEOTIDE SEQUENCE [LARGE SCALE GENOMIC DNA]</scope>
    <source>
        <strain evidence="2 3">CCFEE 5817</strain>
    </source>
</reference>
<comment type="caution">
    <text evidence="2">The sequence shown here is derived from an EMBL/GenBank/DDBJ whole genome shotgun (WGS) entry which is preliminary data.</text>
</comment>
<proteinExistence type="predicted"/>
<organism evidence="2 3">
    <name type="scientific">Knufia obscura</name>
    <dbReference type="NCBI Taxonomy" id="1635080"/>
    <lineage>
        <taxon>Eukaryota</taxon>
        <taxon>Fungi</taxon>
        <taxon>Dikarya</taxon>
        <taxon>Ascomycota</taxon>
        <taxon>Pezizomycotina</taxon>
        <taxon>Eurotiomycetes</taxon>
        <taxon>Chaetothyriomycetidae</taxon>
        <taxon>Chaetothyriales</taxon>
        <taxon>Trichomeriaceae</taxon>
        <taxon>Knufia</taxon>
    </lineage>
</organism>
<feature type="region of interest" description="Disordered" evidence="1">
    <location>
        <begin position="273"/>
        <end position="358"/>
    </location>
</feature>
<dbReference type="EMBL" id="JAVHJV010000001">
    <property type="protein sequence ID" value="KAK5947359.1"/>
    <property type="molecule type" value="Genomic_DNA"/>
</dbReference>
<name>A0ABR0S4D8_9EURO</name>
<gene>
    <name evidence="2" type="ORF">PMZ80_001509</name>
</gene>
<evidence type="ECO:0000313" key="3">
    <source>
        <dbReference type="Proteomes" id="UP001334248"/>
    </source>
</evidence>
<protein>
    <submittedName>
        <fullName evidence="2">Uncharacterized protein</fullName>
    </submittedName>
</protein>
<evidence type="ECO:0000313" key="2">
    <source>
        <dbReference type="EMBL" id="KAK5947359.1"/>
    </source>
</evidence>
<sequence length="529" mass="58885">MDQFYHTNNDCGPDQQVLSLVAGQSASDSGHIVNNAHARSNQQAQRSRDNAIVEAQVHLSTTLGEDVGRSSFGNQATFLKARHIIGGNVKSSQITTCFENGTQSRQYLQCLNTYDALRERNDDTIPTDPEHKRALVGVLVQAFRSTANAKDKPKYLESFARNRYDNRLVEARCWQILEFCTERSKRQALLRLWGGDKTKSEGPQVRDTKFADRFDSIVNLLATWKKSCDRIYQAPFLPQLVDNPDWTMKQIVGNAVSNDRKAVLLDIAKQAEEDGVEPYSSPATTPSPTKRRKTTSTPSSSRRGSARPVRPSQATHRLPPPPFPSVPQLSASLSDPSFDDLHLPTEFSPSANQQHNVQTSPEWLCLQDSRSPVPTQSPAPNYEYSTTDAYRDNDANNFEYSGVDIGGETPWDGAAETPASRIATSTDLNSIFGLGSWQDDSTVVATQAAYTDAGADFGELNSSLEYDYATRDVGPDQQELDISRRVPRQSHAEEQGRQVERDRFEFPQANFFGPGFMHTDWQDGFAGHQ</sequence>
<evidence type="ECO:0000256" key="1">
    <source>
        <dbReference type="SAM" id="MobiDB-lite"/>
    </source>
</evidence>
<dbReference type="RefSeq" id="XP_064735449.1">
    <property type="nucleotide sequence ID" value="XM_064869952.1"/>
</dbReference>